<dbReference type="GO" id="GO:0005737">
    <property type="term" value="C:cytoplasm"/>
    <property type="evidence" value="ECO:0007669"/>
    <property type="project" value="UniProtKB-ARBA"/>
</dbReference>
<dbReference type="VEuPathDB" id="FungiDB:ASPNIDRAFT2_1183962"/>
<comment type="function">
    <text evidence="5">Involved in the oxidative stress response and detoxification.</text>
</comment>
<evidence type="ECO:0000313" key="9">
    <source>
        <dbReference type="Proteomes" id="UP000068243"/>
    </source>
</evidence>
<dbReference type="InterPro" id="IPR040079">
    <property type="entry name" value="Glutathione_S-Trfase"/>
</dbReference>
<dbReference type="InterPro" id="IPR036249">
    <property type="entry name" value="Thioredoxin-like_sf"/>
</dbReference>
<dbReference type="VEuPathDB" id="FungiDB:An07g02310"/>
<accession>A0A100IEF0</accession>
<evidence type="ECO:0000259" key="7">
    <source>
        <dbReference type="PROSITE" id="PS50405"/>
    </source>
</evidence>
<dbReference type="InterPro" id="IPR004046">
    <property type="entry name" value="GST_C"/>
</dbReference>
<dbReference type="OMA" id="NPWKVIM"/>
<dbReference type="SFLD" id="SFLDG01151">
    <property type="entry name" value="Main.2:_Nu-like"/>
    <property type="match status" value="1"/>
</dbReference>
<sequence>MSLKPITLWGHTQGPNPWKVAMVLEELELPYKTRYVASGDVKKEPFTLVNPNGRVPAIEDPNTGITLWESGAIIEYLTETYDKDNKISFPAGTPEFFETKQWLHFQMSGQGPYFGQAVWFRRHHPEVVPSAQERYKKEVLRVSWVLDNVLKDREYLVGGRYSYADISFVQWYNYFGAATDNDVDLEKEYPNLYAWLEKIKARPAISKTASLQKEAIANETH</sequence>
<reference evidence="9" key="1">
    <citation type="journal article" date="2016" name="Genome Announc.">
        <title>Draft genome sequence of Aspergillus niger strain An76.</title>
        <authorList>
            <person name="Gong W."/>
            <person name="Cheng Z."/>
            <person name="Zhang H."/>
            <person name="Liu L."/>
            <person name="Gao P."/>
            <person name="Wang L."/>
        </authorList>
    </citation>
    <scope>NUCLEOTIDE SEQUENCE [LARGE SCALE GENOMIC DNA]</scope>
    <source>
        <strain evidence="9">An76</strain>
    </source>
</reference>
<evidence type="ECO:0000256" key="5">
    <source>
        <dbReference type="ARBA" id="ARBA00060024"/>
    </source>
</evidence>
<feature type="domain" description="GST N-terminal" evidence="6">
    <location>
        <begin position="4"/>
        <end position="85"/>
    </location>
</feature>
<dbReference type="GO" id="GO:0004364">
    <property type="term" value="F:glutathione transferase activity"/>
    <property type="evidence" value="ECO:0007669"/>
    <property type="project" value="UniProtKB-EC"/>
</dbReference>
<dbReference type="Pfam" id="PF00043">
    <property type="entry name" value="GST_C"/>
    <property type="match status" value="1"/>
</dbReference>
<dbReference type="Gene3D" id="1.20.1050.10">
    <property type="match status" value="1"/>
</dbReference>
<dbReference type="InterPro" id="IPR036282">
    <property type="entry name" value="Glutathione-S-Trfase_C_sf"/>
</dbReference>
<evidence type="ECO:0000256" key="1">
    <source>
        <dbReference type="ARBA" id="ARBA00007409"/>
    </source>
</evidence>
<protein>
    <recommendedName>
        <fullName evidence="2">glutathione transferase</fullName>
        <ecNumber evidence="2">2.5.1.18</ecNumber>
    </recommendedName>
</protein>
<dbReference type="SFLD" id="SFLDS00019">
    <property type="entry name" value="Glutathione_Transferase_(cytos"/>
    <property type="match status" value="1"/>
</dbReference>
<dbReference type="SUPFAM" id="SSF52833">
    <property type="entry name" value="Thioredoxin-like"/>
    <property type="match status" value="1"/>
</dbReference>
<dbReference type="SFLD" id="SFLDG00358">
    <property type="entry name" value="Main_(cytGST)"/>
    <property type="match status" value="1"/>
</dbReference>
<dbReference type="VEuPathDB" id="FungiDB:ATCC64974_44900"/>
<dbReference type="InterPro" id="IPR010987">
    <property type="entry name" value="Glutathione-S-Trfase_C-like"/>
</dbReference>
<dbReference type="CDD" id="cd03048">
    <property type="entry name" value="GST_N_Ure2p_like"/>
    <property type="match status" value="1"/>
</dbReference>
<dbReference type="GO" id="GO:0005634">
    <property type="term" value="C:nucleus"/>
    <property type="evidence" value="ECO:0007669"/>
    <property type="project" value="UniProtKB-ARBA"/>
</dbReference>
<evidence type="ECO:0000313" key="8">
    <source>
        <dbReference type="EMBL" id="GAQ39744.1"/>
    </source>
</evidence>
<dbReference type="PROSITE" id="PS50405">
    <property type="entry name" value="GST_CTER"/>
    <property type="match status" value="1"/>
</dbReference>
<dbReference type="PANTHER" id="PTHR44051">
    <property type="entry name" value="GLUTATHIONE S-TRANSFERASE-RELATED"/>
    <property type="match status" value="1"/>
</dbReference>
<comment type="caution">
    <text evidence="8">The sequence shown here is derived from an EMBL/GenBank/DDBJ whole genome shotgun (WGS) entry which is preliminary data.</text>
</comment>
<evidence type="ECO:0000256" key="4">
    <source>
        <dbReference type="ARBA" id="ARBA00047960"/>
    </source>
</evidence>
<evidence type="ECO:0000256" key="3">
    <source>
        <dbReference type="ARBA" id="ARBA00022679"/>
    </source>
</evidence>
<dbReference type="SUPFAM" id="SSF47616">
    <property type="entry name" value="GST C-terminal domain-like"/>
    <property type="match status" value="1"/>
</dbReference>
<organism evidence="8 9">
    <name type="scientific">Aspergillus niger</name>
    <dbReference type="NCBI Taxonomy" id="5061"/>
    <lineage>
        <taxon>Eukaryota</taxon>
        <taxon>Fungi</taxon>
        <taxon>Dikarya</taxon>
        <taxon>Ascomycota</taxon>
        <taxon>Pezizomycotina</taxon>
        <taxon>Eurotiomycetes</taxon>
        <taxon>Eurotiomycetidae</taxon>
        <taxon>Eurotiales</taxon>
        <taxon>Aspergillaceae</taxon>
        <taxon>Aspergillus</taxon>
        <taxon>Aspergillus subgen. Circumdati</taxon>
    </lineage>
</organism>
<proteinExistence type="inferred from homology"/>
<dbReference type="Proteomes" id="UP000068243">
    <property type="component" value="Unassembled WGS sequence"/>
</dbReference>
<keyword evidence="3 8" id="KW-0808">Transferase</keyword>
<dbReference type="Gene3D" id="3.40.30.10">
    <property type="entry name" value="Glutaredoxin"/>
    <property type="match status" value="1"/>
</dbReference>
<dbReference type="PROSITE" id="PS50404">
    <property type="entry name" value="GST_NTER"/>
    <property type="match status" value="1"/>
</dbReference>
<dbReference type="FunFam" id="1.20.1050.130:FF:000016">
    <property type="entry name" value="Glutathione S-transferase 1"/>
    <property type="match status" value="1"/>
</dbReference>
<feature type="domain" description="GST C-terminal" evidence="7">
    <location>
        <begin position="92"/>
        <end position="221"/>
    </location>
</feature>
<evidence type="ECO:0000259" key="6">
    <source>
        <dbReference type="PROSITE" id="PS50404"/>
    </source>
</evidence>
<dbReference type="PaxDb" id="5061-CADANGAP00005395"/>
<dbReference type="OrthoDB" id="422574at2759"/>
<dbReference type="AlphaFoldDB" id="A0A100IEF0"/>
<evidence type="ECO:0000256" key="2">
    <source>
        <dbReference type="ARBA" id="ARBA00012452"/>
    </source>
</evidence>
<name>A0A100IEF0_ASPNG</name>
<dbReference type="Pfam" id="PF13409">
    <property type="entry name" value="GST_N_2"/>
    <property type="match status" value="1"/>
</dbReference>
<comment type="similarity">
    <text evidence="1">Belongs to the GST superfamily.</text>
</comment>
<dbReference type="InterPro" id="IPR004045">
    <property type="entry name" value="Glutathione_S-Trfase_N"/>
</dbReference>
<dbReference type="PANTHER" id="PTHR44051:SF3">
    <property type="entry name" value="TRANSCRIPTIONAL REGULATOR URE2"/>
    <property type="match status" value="1"/>
</dbReference>
<dbReference type="EMBL" id="BCMY01000004">
    <property type="protein sequence ID" value="GAQ39744.1"/>
    <property type="molecule type" value="Genomic_DNA"/>
</dbReference>
<comment type="catalytic activity">
    <reaction evidence="4">
        <text>RX + glutathione = an S-substituted glutathione + a halide anion + H(+)</text>
        <dbReference type="Rhea" id="RHEA:16437"/>
        <dbReference type="ChEBI" id="CHEBI:15378"/>
        <dbReference type="ChEBI" id="CHEBI:16042"/>
        <dbReference type="ChEBI" id="CHEBI:17792"/>
        <dbReference type="ChEBI" id="CHEBI:57925"/>
        <dbReference type="ChEBI" id="CHEBI:90779"/>
        <dbReference type="EC" id="2.5.1.18"/>
    </reaction>
</comment>
<dbReference type="VEuPathDB" id="FungiDB:M747DRAFT_298494"/>
<gene>
    <name evidence="8" type="ORF">ABL_03297</name>
</gene>
<dbReference type="EC" id="2.5.1.18" evidence="2"/>